<dbReference type="SUPFAM" id="SSF56784">
    <property type="entry name" value="HAD-like"/>
    <property type="match status" value="1"/>
</dbReference>
<gene>
    <name evidence="1" type="ORF">SAMN06265827_13719</name>
</gene>
<dbReference type="Gene3D" id="3.40.50.1000">
    <property type="entry name" value="HAD superfamily/HAD-like"/>
    <property type="match status" value="1"/>
</dbReference>
<dbReference type="InterPro" id="IPR006439">
    <property type="entry name" value="HAD-SF_hydro_IA"/>
</dbReference>
<dbReference type="AlphaFoldDB" id="A0A285IDP4"/>
<dbReference type="STRING" id="1413210.U472_12870"/>
<keyword evidence="2" id="KW-1185">Reference proteome</keyword>
<dbReference type="OrthoDB" id="9797415at2"/>
<evidence type="ECO:0000313" key="2">
    <source>
        <dbReference type="Proteomes" id="UP000219573"/>
    </source>
</evidence>
<dbReference type="EMBL" id="OBDZ01000037">
    <property type="protein sequence ID" value="SNY45196.1"/>
    <property type="molecule type" value="Genomic_DNA"/>
</dbReference>
<dbReference type="RefSeq" id="WP_097019365.1">
    <property type="nucleotide sequence ID" value="NZ_OBDZ01000037.1"/>
</dbReference>
<name>A0A285IDP4_9FIRM</name>
<dbReference type="InterPro" id="IPR036412">
    <property type="entry name" value="HAD-like_sf"/>
</dbReference>
<dbReference type="PANTHER" id="PTHR43611">
    <property type="entry name" value="ALPHA-D-GLUCOSE 1-PHOSPHATE PHOSPHATASE"/>
    <property type="match status" value="1"/>
</dbReference>
<reference evidence="2" key="1">
    <citation type="submission" date="2017-09" db="EMBL/GenBank/DDBJ databases">
        <authorList>
            <person name="Varghese N."/>
            <person name="Submissions S."/>
        </authorList>
    </citation>
    <scope>NUCLEOTIDE SEQUENCE [LARGE SCALE GENOMIC DNA]</scope>
    <source>
        <strain evidence="2">MSL47</strain>
    </source>
</reference>
<dbReference type="SFLD" id="SFLDS00003">
    <property type="entry name" value="Haloacid_Dehalogenase"/>
    <property type="match status" value="1"/>
</dbReference>
<protein>
    <submittedName>
        <fullName evidence="1">Haloacid dehalogenase superfamily, subfamily IA, variant 3 with third motif having DD or ED</fullName>
    </submittedName>
</protein>
<dbReference type="PANTHER" id="PTHR43611:SF3">
    <property type="entry name" value="FLAVIN MONONUCLEOTIDE HYDROLASE 1, CHLOROPLATIC"/>
    <property type="match status" value="1"/>
</dbReference>
<dbReference type="InterPro" id="IPR023214">
    <property type="entry name" value="HAD_sf"/>
</dbReference>
<accession>A0A285IDP4</accession>
<organism evidence="1 2">
    <name type="scientific">Orenia metallireducens</name>
    <dbReference type="NCBI Taxonomy" id="1413210"/>
    <lineage>
        <taxon>Bacteria</taxon>
        <taxon>Bacillati</taxon>
        <taxon>Bacillota</taxon>
        <taxon>Clostridia</taxon>
        <taxon>Halanaerobiales</taxon>
        <taxon>Halobacteroidaceae</taxon>
        <taxon>Orenia</taxon>
    </lineage>
</organism>
<proteinExistence type="predicted"/>
<dbReference type="SFLD" id="SFLDG01129">
    <property type="entry name" value="C1.5:_HAD__Beta-PGM__Phosphata"/>
    <property type="match status" value="1"/>
</dbReference>
<dbReference type="Pfam" id="PF00702">
    <property type="entry name" value="Hydrolase"/>
    <property type="match status" value="1"/>
</dbReference>
<evidence type="ECO:0000313" key="1">
    <source>
        <dbReference type="EMBL" id="SNY45196.1"/>
    </source>
</evidence>
<dbReference type="Proteomes" id="UP000219573">
    <property type="component" value="Unassembled WGS sequence"/>
</dbReference>
<dbReference type="NCBIfam" id="TIGR01509">
    <property type="entry name" value="HAD-SF-IA-v3"/>
    <property type="match status" value="1"/>
</dbReference>
<sequence length="199" mass="23331">MIKVILFDLGGVVTETKFDDVLIKYGSEYGWNLAQLRDKIFGEEYFLLLKGQLTLDEFIVYLAKSVDNVMIEDLRRFVDEYYHAELVREEVREIILKLKGNLKVALITNDIGRLYYKLVELDLLGLFDEVINSYQVGFCKPDIEIYKYALKKFKVEGKECLYIDNNDRSLESAKELGIKVIKFKDTLKLEEELKNLELF</sequence>